<dbReference type="EMBL" id="BMMK01000038">
    <property type="protein sequence ID" value="GGM77044.1"/>
    <property type="molecule type" value="Genomic_DNA"/>
</dbReference>
<name>A0A8J3CHQ8_9PSEU</name>
<evidence type="ECO:0000313" key="3">
    <source>
        <dbReference type="Proteomes" id="UP000637578"/>
    </source>
</evidence>
<comment type="caution">
    <text evidence="2">The sequence shown here is derived from an EMBL/GenBank/DDBJ whole genome shotgun (WGS) entry which is preliminary data.</text>
</comment>
<reference evidence="2" key="2">
    <citation type="submission" date="2020-09" db="EMBL/GenBank/DDBJ databases">
        <authorList>
            <person name="Sun Q."/>
            <person name="Zhou Y."/>
        </authorList>
    </citation>
    <scope>NUCLEOTIDE SEQUENCE</scope>
    <source>
        <strain evidence="2">CGMCC 4.5737</strain>
    </source>
</reference>
<gene>
    <name evidence="2" type="ORF">GCM10012275_54610</name>
</gene>
<accession>A0A8J3CHQ8</accession>
<evidence type="ECO:0000313" key="2">
    <source>
        <dbReference type="EMBL" id="GGM77044.1"/>
    </source>
</evidence>
<dbReference type="AlphaFoldDB" id="A0A8J3CHQ8"/>
<sequence>MPLPDGDTPWPPPQLAPVFDRLAAWSAWYGGDPDELETLYGESSGLRFDSTSRARLVNHPSQYRGGVVGRLARWFWGQPTPLGERRTKLHVPLAGDIAAKSADLLFSEPPTFTVDDMATQDRLLEHVEEGLHATLLEAADVCAGLGGVYLRVCWDRDLADRPWLSPVHADAAVPEWSWAGRLTAVTFWRVLADDGGTEVVRHLERHERGRILHGVYVGTRERLGRRVPLTEYPETTGLAESLSDGNVIDTGNPGLTAVYVPNMRPNRTWRTIPAATRLGRSDYASLEPFLDALDEVYSSWLRDIRLAKGRILLPSVYLQSNGPGQPATWDADREVYAALNQLPNGTGQQITLAQFAIRHEEHSRTAIELMSRIVQSAGYSVQSFGLSSDVAVTATEVTARERQSMVTRARKILYWRAALAETIDTLLAVDRAVFGAEVEPQRPNIEFADSVSQDPESMARTLQLLTAAEAASLQTRVEMLHPDWDADQVRAEVKRIRDDTGRAVVEPDLFRGIAEKPDEPAGEGQGGDDEQPDEHVDVPSDRG</sequence>
<organism evidence="2 3">
    <name type="scientific">Longimycelium tulufanense</name>
    <dbReference type="NCBI Taxonomy" id="907463"/>
    <lineage>
        <taxon>Bacteria</taxon>
        <taxon>Bacillati</taxon>
        <taxon>Actinomycetota</taxon>
        <taxon>Actinomycetes</taxon>
        <taxon>Pseudonocardiales</taxon>
        <taxon>Pseudonocardiaceae</taxon>
        <taxon>Longimycelium</taxon>
    </lineage>
</organism>
<keyword evidence="3" id="KW-1185">Reference proteome</keyword>
<evidence type="ECO:0008006" key="4">
    <source>
        <dbReference type="Google" id="ProtNLM"/>
    </source>
</evidence>
<dbReference type="Pfam" id="PF05133">
    <property type="entry name" value="SPP1_portal"/>
    <property type="match status" value="1"/>
</dbReference>
<evidence type="ECO:0000256" key="1">
    <source>
        <dbReference type="SAM" id="MobiDB-lite"/>
    </source>
</evidence>
<dbReference type="RefSeq" id="WP_189061297.1">
    <property type="nucleotide sequence ID" value="NZ_BMMK01000038.1"/>
</dbReference>
<reference evidence="2" key="1">
    <citation type="journal article" date="2014" name="Int. J. Syst. Evol. Microbiol.">
        <title>Complete genome sequence of Corynebacterium casei LMG S-19264T (=DSM 44701T), isolated from a smear-ripened cheese.</title>
        <authorList>
            <consortium name="US DOE Joint Genome Institute (JGI-PGF)"/>
            <person name="Walter F."/>
            <person name="Albersmeier A."/>
            <person name="Kalinowski J."/>
            <person name="Ruckert C."/>
        </authorList>
    </citation>
    <scope>NUCLEOTIDE SEQUENCE</scope>
    <source>
        <strain evidence="2">CGMCC 4.5737</strain>
    </source>
</reference>
<protein>
    <recommendedName>
        <fullName evidence="4">Phage portal protein</fullName>
    </recommendedName>
</protein>
<dbReference type="Proteomes" id="UP000637578">
    <property type="component" value="Unassembled WGS sequence"/>
</dbReference>
<feature type="compositionally biased region" description="Basic and acidic residues" evidence="1">
    <location>
        <begin position="533"/>
        <end position="543"/>
    </location>
</feature>
<feature type="region of interest" description="Disordered" evidence="1">
    <location>
        <begin position="506"/>
        <end position="543"/>
    </location>
</feature>
<dbReference type="InterPro" id="IPR021145">
    <property type="entry name" value="Portal_protein_SPP1_Gp6-like"/>
</dbReference>
<proteinExistence type="predicted"/>